<name>A0A167WPL2_9AGAM</name>
<dbReference type="InterPro" id="IPR007867">
    <property type="entry name" value="GMC_OxRtase_C"/>
</dbReference>
<dbReference type="PROSITE" id="PS00623">
    <property type="entry name" value="GMC_OXRED_1"/>
    <property type="match status" value="1"/>
</dbReference>
<dbReference type="EMBL" id="KV417792">
    <property type="protein sequence ID" value="KZP06337.1"/>
    <property type="molecule type" value="Genomic_DNA"/>
</dbReference>
<keyword evidence="3 10" id="KW-0285">Flavoprotein</keyword>
<dbReference type="Pfam" id="PF00732">
    <property type="entry name" value="GMC_oxred_N"/>
    <property type="match status" value="1"/>
</dbReference>
<dbReference type="SUPFAM" id="SSF51905">
    <property type="entry name" value="FAD/NAD(P)-binding domain"/>
    <property type="match status" value="1"/>
</dbReference>
<keyword evidence="15" id="KW-1185">Reference proteome</keyword>
<gene>
    <name evidence="14" type="ORF">FIBSPDRAFT_805022</name>
</gene>
<dbReference type="Pfam" id="PF05199">
    <property type="entry name" value="GMC_oxred_C"/>
    <property type="match status" value="1"/>
</dbReference>
<feature type="active site" description="Proton donor" evidence="8">
    <location>
        <position position="554"/>
    </location>
</feature>
<dbReference type="PANTHER" id="PTHR11552">
    <property type="entry name" value="GLUCOSE-METHANOL-CHOLINE GMC OXIDOREDUCTASE"/>
    <property type="match status" value="1"/>
</dbReference>
<dbReference type="InterPro" id="IPR027424">
    <property type="entry name" value="Glucose_Oxidase_domain_2"/>
</dbReference>
<evidence type="ECO:0000256" key="3">
    <source>
        <dbReference type="ARBA" id="ARBA00022630"/>
    </source>
</evidence>
<keyword evidence="5 9" id="KW-0274">FAD</keyword>
<keyword evidence="6" id="KW-0560">Oxidoreductase</keyword>
<dbReference type="PIRSF" id="PIRSF000137">
    <property type="entry name" value="Alcohol_oxidase"/>
    <property type="match status" value="1"/>
</dbReference>
<feature type="binding site" evidence="9">
    <location>
        <position position="271"/>
    </location>
    <ligand>
        <name>FAD</name>
        <dbReference type="ChEBI" id="CHEBI:57692"/>
    </ligand>
</feature>
<protein>
    <submittedName>
        <fullName evidence="14">GMC oxidoreductase</fullName>
    </submittedName>
</protein>
<dbReference type="GO" id="GO:0050660">
    <property type="term" value="F:flavin adenine dinucleotide binding"/>
    <property type="evidence" value="ECO:0007669"/>
    <property type="project" value="InterPro"/>
</dbReference>
<dbReference type="OrthoDB" id="269227at2759"/>
<dbReference type="Gene3D" id="3.30.560.10">
    <property type="entry name" value="Glucose Oxidase, domain 3"/>
    <property type="match status" value="1"/>
</dbReference>
<evidence type="ECO:0000256" key="5">
    <source>
        <dbReference type="ARBA" id="ARBA00022827"/>
    </source>
</evidence>
<feature type="domain" description="Glucose-methanol-choline oxidoreductase N-terminal" evidence="13">
    <location>
        <begin position="319"/>
        <end position="333"/>
    </location>
</feature>
<reference evidence="14 15" key="1">
    <citation type="journal article" date="2016" name="Mol. Biol. Evol.">
        <title>Comparative Genomics of Early-Diverging Mushroom-Forming Fungi Provides Insights into the Origins of Lignocellulose Decay Capabilities.</title>
        <authorList>
            <person name="Nagy L.G."/>
            <person name="Riley R."/>
            <person name="Tritt A."/>
            <person name="Adam C."/>
            <person name="Daum C."/>
            <person name="Floudas D."/>
            <person name="Sun H."/>
            <person name="Yadav J.S."/>
            <person name="Pangilinan J."/>
            <person name="Larsson K.H."/>
            <person name="Matsuura K."/>
            <person name="Barry K."/>
            <person name="Labutti K."/>
            <person name="Kuo R."/>
            <person name="Ohm R.A."/>
            <person name="Bhattacharya S.S."/>
            <person name="Shirouzu T."/>
            <person name="Yoshinaga Y."/>
            <person name="Martin F.M."/>
            <person name="Grigoriev I.V."/>
            <person name="Hibbett D.S."/>
        </authorList>
    </citation>
    <scope>NUCLEOTIDE SEQUENCE [LARGE SCALE GENOMIC DNA]</scope>
    <source>
        <strain evidence="14 15">CBS 109695</strain>
    </source>
</reference>
<proteinExistence type="inferred from homology"/>
<dbReference type="PROSITE" id="PS00624">
    <property type="entry name" value="GMC_OXRED_2"/>
    <property type="match status" value="1"/>
</dbReference>
<evidence type="ECO:0000256" key="11">
    <source>
        <dbReference type="SAM" id="SignalP"/>
    </source>
</evidence>
<comment type="similarity">
    <text evidence="2 10">Belongs to the GMC oxidoreductase family.</text>
</comment>
<evidence type="ECO:0000256" key="9">
    <source>
        <dbReference type="PIRSR" id="PIRSR000137-2"/>
    </source>
</evidence>
<feature type="signal peptide" evidence="11">
    <location>
        <begin position="1"/>
        <end position="16"/>
    </location>
</feature>
<feature type="chain" id="PRO_5007894044" evidence="11">
    <location>
        <begin position="17"/>
        <end position="617"/>
    </location>
</feature>
<dbReference type="GO" id="GO:0016614">
    <property type="term" value="F:oxidoreductase activity, acting on CH-OH group of donors"/>
    <property type="evidence" value="ECO:0007669"/>
    <property type="project" value="InterPro"/>
</dbReference>
<dbReference type="STRING" id="436010.A0A167WPL2"/>
<dbReference type="Gene3D" id="4.10.450.10">
    <property type="entry name" value="Glucose Oxidase, domain 2"/>
    <property type="match status" value="1"/>
</dbReference>
<keyword evidence="4 11" id="KW-0732">Signal</keyword>
<dbReference type="Gene3D" id="3.50.50.60">
    <property type="entry name" value="FAD/NAD(P)-binding domain"/>
    <property type="match status" value="1"/>
</dbReference>
<evidence type="ECO:0000313" key="14">
    <source>
        <dbReference type="EMBL" id="KZP06337.1"/>
    </source>
</evidence>
<dbReference type="SUPFAM" id="SSF54373">
    <property type="entry name" value="FAD-linked reductases, C-terminal domain"/>
    <property type="match status" value="1"/>
</dbReference>
<evidence type="ECO:0000256" key="2">
    <source>
        <dbReference type="ARBA" id="ARBA00010790"/>
    </source>
</evidence>
<accession>A0A167WPL2</accession>
<feature type="domain" description="Glucose-methanol-choline oxidoreductase N-terminal" evidence="12">
    <location>
        <begin position="111"/>
        <end position="134"/>
    </location>
</feature>
<evidence type="ECO:0000256" key="4">
    <source>
        <dbReference type="ARBA" id="ARBA00022729"/>
    </source>
</evidence>
<dbReference type="InterPro" id="IPR036188">
    <property type="entry name" value="FAD/NAD-bd_sf"/>
</dbReference>
<dbReference type="InterPro" id="IPR012132">
    <property type="entry name" value="GMC_OxRdtase"/>
</dbReference>
<evidence type="ECO:0000256" key="8">
    <source>
        <dbReference type="PIRSR" id="PIRSR000137-1"/>
    </source>
</evidence>
<comment type="cofactor">
    <cofactor evidence="1 9">
        <name>FAD</name>
        <dbReference type="ChEBI" id="CHEBI:57692"/>
    </cofactor>
</comment>
<evidence type="ECO:0000256" key="6">
    <source>
        <dbReference type="ARBA" id="ARBA00023002"/>
    </source>
</evidence>
<dbReference type="InterPro" id="IPR000172">
    <property type="entry name" value="GMC_OxRdtase_N"/>
</dbReference>
<dbReference type="Proteomes" id="UP000076532">
    <property type="component" value="Unassembled WGS sequence"/>
</dbReference>
<sequence>MRSIILTSFLVSAVTAYPSKNITTITSDPTSIANQTYDYVIVGGGLTGLVAANKIASSGATVLVIEAGKNLQNETLINNAFDGNALSQVPGLCDWLYPIVDSGVATTTRSGKCLGGGTSINGMHWARPDPNEIDAIGELGNQGWSYAALKPFFTAIEGYINPDQQQISEGAGVLPQLHGYSGPTEASFYEPLKAPAMQRLYKTAILQVFQNLVVGPDLNQRYNGSVISSTSGSYHTPAGSNITIRSSSANAWLYPSSQQRSTLTVLVEHLVTKVDIKGPKNLSATGVEFAYFSGNASTGATPQNIMSVKVNKEVILAAGSLASPPLLERSGVGNSTLLQRFGIQTLVDLPAVGLNLFDQPGTTVSASIKNGSVASLIDSRPSLPFAPVTTWVTARQLFGDNFETIGSQLKANLSSMANDAVAAGVAVSYEAAFTHFSKIAELLIDRNVAVAEIIGESYQPNILSIIIWPSIPLSRGYVHINSTNPFDYPAVSLRYLTNDFDVAVAVAVAKAARRVHETPVMQAVIANTTLSPPAFTTDEEWADWFKATSYGSSHLLGTTPMAPQQLGGVVDARYRVYGVQNLRIIDAGTLAIELTAHASNTLYATALMGATMILEDN</sequence>
<evidence type="ECO:0000256" key="7">
    <source>
        <dbReference type="ARBA" id="ARBA00023180"/>
    </source>
</evidence>
<evidence type="ECO:0000259" key="12">
    <source>
        <dbReference type="PROSITE" id="PS00623"/>
    </source>
</evidence>
<evidence type="ECO:0000259" key="13">
    <source>
        <dbReference type="PROSITE" id="PS00624"/>
    </source>
</evidence>
<evidence type="ECO:0000256" key="10">
    <source>
        <dbReference type="RuleBase" id="RU003968"/>
    </source>
</evidence>
<dbReference type="AlphaFoldDB" id="A0A167WPL2"/>
<keyword evidence="7" id="KW-0325">Glycoprotein</keyword>
<dbReference type="PANTHER" id="PTHR11552:SF201">
    <property type="entry name" value="GLUCOSE-METHANOL-CHOLINE OXIDOREDUCTASE N-TERMINAL DOMAIN-CONTAINING PROTEIN"/>
    <property type="match status" value="1"/>
</dbReference>
<organism evidence="14 15">
    <name type="scientific">Athelia psychrophila</name>
    <dbReference type="NCBI Taxonomy" id="1759441"/>
    <lineage>
        <taxon>Eukaryota</taxon>
        <taxon>Fungi</taxon>
        <taxon>Dikarya</taxon>
        <taxon>Basidiomycota</taxon>
        <taxon>Agaricomycotina</taxon>
        <taxon>Agaricomycetes</taxon>
        <taxon>Agaricomycetidae</taxon>
        <taxon>Atheliales</taxon>
        <taxon>Atheliaceae</taxon>
        <taxon>Athelia</taxon>
    </lineage>
</organism>
<evidence type="ECO:0000313" key="15">
    <source>
        <dbReference type="Proteomes" id="UP000076532"/>
    </source>
</evidence>
<evidence type="ECO:0000256" key="1">
    <source>
        <dbReference type="ARBA" id="ARBA00001974"/>
    </source>
</evidence>
<feature type="active site" description="Proton acceptor" evidence="8">
    <location>
        <position position="597"/>
    </location>
</feature>